<evidence type="ECO:0000313" key="1">
    <source>
        <dbReference type="EMBL" id="AIA65076.1"/>
    </source>
</evidence>
<protein>
    <submittedName>
        <fullName evidence="1">Head-tail adaptor protein</fullName>
    </submittedName>
</protein>
<dbReference type="NCBIfam" id="TIGR01563">
    <property type="entry name" value="gp16_SPP1"/>
    <property type="match status" value="1"/>
</dbReference>
<dbReference type="EMBL" id="KJ010489">
    <property type="protein sequence ID" value="AIA65076.1"/>
    <property type="molecule type" value="Genomic_DNA"/>
</dbReference>
<dbReference type="OrthoDB" id="14750at10239"/>
<dbReference type="KEGG" id="vg:19686045"/>
<proteinExistence type="predicted"/>
<accession>A0A060AHE8</accession>
<gene>
    <name evidence="1" type="ORF">IME_009</name>
</gene>
<keyword evidence="2" id="KW-1185">Reference proteome</keyword>
<organism evidence="1 2">
    <name type="scientific">Enterococcus phage IME-EFm1</name>
    <dbReference type="NCBI Taxonomy" id="1445858"/>
    <lineage>
        <taxon>Viruses</taxon>
        <taxon>Duplodnaviria</taxon>
        <taxon>Heunggongvirae</taxon>
        <taxon>Uroviricota</taxon>
        <taxon>Caudoviricetes</taxon>
        <taxon>Efemunavirus</taxon>
        <taxon>Efemunavirus Efm1</taxon>
    </lineage>
</organism>
<sequence length="111" mass="13287">MANIKTSKLNQRITLLVKTRSRNEFFEWIETWNPDRKIWCSVKQQYFKDYQDTYGTTLANTTNFIIRYDTGQLVSKSNRIELKGKQYRIEDILEGSFDRDFTTLVCKQVED</sequence>
<dbReference type="Gene3D" id="2.40.10.270">
    <property type="entry name" value="Bacteriophage SPP1 head-tail adaptor protein"/>
    <property type="match status" value="1"/>
</dbReference>
<evidence type="ECO:0000313" key="2">
    <source>
        <dbReference type="Proteomes" id="UP000026980"/>
    </source>
</evidence>
<reference evidence="1 2" key="1">
    <citation type="journal article" date="2014" name="J. Gen. Virol.">
        <title>Characterization and complete genome sequence analysis of novel bacteriophage IME-EFm1 infecting Enterococcus faecium.</title>
        <authorList>
            <person name="Wang Y."/>
            <person name="Wang W."/>
            <person name="Lv Y."/>
            <person name="Zheng W."/>
            <person name="Mi Z."/>
            <person name="Pei G."/>
            <person name="An X."/>
            <person name="Xu X."/>
            <person name="Han C."/>
            <person name="Liu J."/>
            <person name="Zhou C."/>
            <person name="Tong Y."/>
        </authorList>
    </citation>
    <scope>NUCLEOTIDE SEQUENCE [LARGE SCALE GENOMIC DNA]</scope>
</reference>
<dbReference type="RefSeq" id="YP_009042657.1">
    <property type="nucleotide sequence ID" value="NC_024356.1"/>
</dbReference>
<dbReference type="InterPro" id="IPR008767">
    <property type="entry name" value="Phage_SPP1_head-tail_adaptor"/>
</dbReference>
<name>A0A060AHE8_9CAUD</name>
<dbReference type="Pfam" id="PF05521">
    <property type="entry name" value="Phage_HCP"/>
    <property type="match status" value="1"/>
</dbReference>
<dbReference type="GeneID" id="19686045"/>
<dbReference type="InterPro" id="IPR038666">
    <property type="entry name" value="SSP1_head-tail_sf"/>
</dbReference>
<dbReference type="Proteomes" id="UP000026980">
    <property type="component" value="Segment"/>
</dbReference>